<dbReference type="GeneID" id="19878483"/>
<dbReference type="VEuPathDB" id="MicrosporidiaDB:VCUG_00598"/>
<keyword evidence="1" id="KW-1133">Transmembrane helix</keyword>
<proteinExistence type="predicted"/>
<evidence type="ECO:0000313" key="2">
    <source>
        <dbReference type="EMBL" id="ELA47878.1"/>
    </source>
</evidence>
<dbReference type="OMA" id="CECANDE"/>
<accession>L2GX89</accession>
<evidence type="ECO:0000256" key="1">
    <source>
        <dbReference type="SAM" id="Phobius"/>
    </source>
</evidence>
<name>L2GX89_VAVCU</name>
<dbReference type="HOGENOM" id="CLU_1016351_0_0_1"/>
<reference evidence="3" key="1">
    <citation type="submission" date="2011-03" db="EMBL/GenBank/DDBJ databases">
        <title>The genome sequence of Vavraia culicis strain floridensis.</title>
        <authorList>
            <consortium name="The Broad Institute Genome Sequencing Platform"/>
            <person name="Cuomo C."/>
            <person name="Becnel J."/>
            <person name="Sanscrainte N."/>
            <person name="Young S.K."/>
            <person name="Zeng Q."/>
            <person name="Gargeya S."/>
            <person name="Fitzgerald M."/>
            <person name="Haas B."/>
            <person name="Abouelleil A."/>
            <person name="Alvarado L."/>
            <person name="Arachchi H.M."/>
            <person name="Berlin A."/>
            <person name="Chapman S.B."/>
            <person name="Gearin G."/>
            <person name="Goldberg J."/>
            <person name="Griggs A."/>
            <person name="Gujja S."/>
            <person name="Hansen M."/>
            <person name="Heiman D."/>
            <person name="Howarth C."/>
            <person name="Larimer J."/>
            <person name="Lui A."/>
            <person name="MacDonald P.J.P."/>
            <person name="McCowen C."/>
            <person name="Montmayeur A."/>
            <person name="Murphy C."/>
            <person name="Neiman D."/>
            <person name="Pearson M."/>
            <person name="Priest M."/>
            <person name="Roberts A."/>
            <person name="Saif S."/>
            <person name="Shea T."/>
            <person name="Sisk P."/>
            <person name="Stolte C."/>
            <person name="Sykes S."/>
            <person name="Wortman J."/>
            <person name="Nusbaum C."/>
            <person name="Birren B."/>
        </authorList>
    </citation>
    <scope>NUCLEOTIDE SEQUENCE [LARGE SCALE GENOMIC DNA]</scope>
    <source>
        <strain evidence="3">floridensis</strain>
    </source>
</reference>
<keyword evidence="1" id="KW-0812">Transmembrane</keyword>
<protein>
    <submittedName>
        <fullName evidence="2">Uncharacterized protein</fullName>
    </submittedName>
</protein>
<keyword evidence="1" id="KW-0472">Membrane</keyword>
<keyword evidence="3" id="KW-1185">Reference proteome</keyword>
<organism evidence="2 3">
    <name type="scientific">Vavraia culicis (isolate floridensis)</name>
    <name type="common">Microsporidian parasite</name>
    <dbReference type="NCBI Taxonomy" id="948595"/>
    <lineage>
        <taxon>Eukaryota</taxon>
        <taxon>Fungi</taxon>
        <taxon>Fungi incertae sedis</taxon>
        <taxon>Microsporidia</taxon>
        <taxon>Pleistophoridae</taxon>
        <taxon>Vavraia</taxon>
    </lineage>
</organism>
<sequence>MVFYCKIRVLSFYYVILLVCSVVHVLNNPDIDEEFIELYDLQILRETISSCVSKLNILEERVHQSSVLNQLHGSLNYLRACLNTATELITSYERTNDHSYVNELIDLFFTSYQSDNNFLFKNTSDLDIITSRDLINKIEATETMNSVVIKMVQRGRGMYNGFLSEMFFISSTVIHMIKSELNILARVLYKLTFSDANINIDEAVKTRLYLREECVIKLLLKFHGENVYNAPNNTCHMCHATDENEFIYLKSDCNAILCHLCFIKMAYIGREVER</sequence>
<feature type="transmembrane region" description="Helical" evidence="1">
    <location>
        <begin position="7"/>
        <end position="26"/>
    </location>
</feature>
<dbReference type="RefSeq" id="XP_008073621.1">
    <property type="nucleotide sequence ID" value="XM_008075430.1"/>
</dbReference>
<dbReference type="EMBL" id="GL877410">
    <property type="protein sequence ID" value="ELA47878.1"/>
    <property type="molecule type" value="Genomic_DNA"/>
</dbReference>
<dbReference type="AlphaFoldDB" id="L2GX89"/>
<dbReference type="InParanoid" id="L2GX89"/>
<gene>
    <name evidence="2" type="ORF">VCUG_00598</name>
</gene>
<evidence type="ECO:0000313" key="3">
    <source>
        <dbReference type="Proteomes" id="UP000011081"/>
    </source>
</evidence>
<dbReference type="Proteomes" id="UP000011081">
    <property type="component" value="Unassembled WGS sequence"/>
</dbReference>